<evidence type="ECO:0000256" key="3">
    <source>
        <dbReference type="ARBA" id="ARBA00010281"/>
    </source>
</evidence>
<dbReference type="NCBIfam" id="NF001898">
    <property type="entry name" value="PRK00654.1-1"/>
    <property type="match status" value="1"/>
</dbReference>
<reference evidence="10" key="2">
    <citation type="journal article" date="2021" name="PeerJ">
        <title>Extensive microbial diversity within the chicken gut microbiome revealed by metagenomics and culture.</title>
        <authorList>
            <person name="Gilroy R."/>
            <person name="Ravi A."/>
            <person name="Getino M."/>
            <person name="Pursley I."/>
            <person name="Horton D.L."/>
            <person name="Alikhan N.F."/>
            <person name="Baker D."/>
            <person name="Gharbi K."/>
            <person name="Hall N."/>
            <person name="Watson M."/>
            <person name="Adriaenssens E.M."/>
            <person name="Foster-Nyarko E."/>
            <person name="Jarju S."/>
            <person name="Secka A."/>
            <person name="Antonio M."/>
            <person name="Oren A."/>
            <person name="Chaudhuri R.R."/>
            <person name="La Ragione R."/>
            <person name="Hildebrand F."/>
            <person name="Pallen M.J."/>
        </authorList>
    </citation>
    <scope>NUCLEOTIDE SEQUENCE</scope>
    <source>
        <strain evidence="10">4920</strain>
    </source>
</reference>
<dbReference type="GO" id="GO:0005978">
    <property type="term" value="P:glycogen biosynthetic process"/>
    <property type="evidence" value="ECO:0007669"/>
    <property type="project" value="UniProtKB-UniRule"/>
</dbReference>
<evidence type="ECO:0000259" key="9">
    <source>
        <dbReference type="Pfam" id="PF08323"/>
    </source>
</evidence>
<evidence type="ECO:0000256" key="1">
    <source>
        <dbReference type="ARBA" id="ARBA00001478"/>
    </source>
</evidence>
<dbReference type="PANTHER" id="PTHR45825:SF11">
    <property type="entry name" value="ALPHA AMYLASE DOMAIN-CONTAINING PROTEIN"/>
    <property type="match status" value="1"/>
</dbReference>
<dbReference type="GO" id="GO:0009011">
    <property type="term" value="F:alpha-1,4-glucan glucosyltransferase (ADP-glucose donor) activity"/>
    <property type="evidence" value="ECO:0007669"/>
    <property type="project" value="UniProtKB-UniRule"/>
</dbReference>
<evidence type="ECO:0000256" key="2">
    <source>
        <dbReference type="ARBA" id="ARBA00002764"/>
    </source>
</evidence>
<evidence type="ECO:0000313" key="11">
    <source>
        <dbReference type="Proteomes" id="UP000886743"/>
    </source>
</evidence>
<dbReference type="EC" id="2.4.1.21" evidence="7"/>
<proteinExistence type="inferred from homology"/>
<evidence type="ECO:0000256" key="6">
    <source>
        <dbReference type="ARBA" id="ARBA00023056"/>
    </source>
</evidence>
<feature type="binding site" evidence="7">
    <location>
        <position position="16"/>
    </location>
    <ligand>
        <name>ADP-alpha-D-glucose</name>
        <dbReference type="ChEBI" id="CHEBI:57498"/>
    </ligand>
</feature>
<dbReference type="PANTHER" id="PTHR45825">
    <property type="entry name" value="GRANULE-BOUND STARCH SYNTHASE 1, CHLOROPLASTIC/AMYLOPLASTIC"/>
    <property type="match status" value="1"/>
</dbReference>
<dbReference type="GO" id="GO:0004373">
    <property type="term" value="F:alpha-1,4-glucan glucosyltransferase (UDP-glucose donor) activity"/>
    <property type="evidence" value="ECO:0007669"/>
    <property type="project" value="InterPro"/>
</dbReference>
<comment type="similarity">
    <text evidence="3 7">Belongs to the glycosyltransferase 1 family. Bacterial/plant glycogen synthase subfamily.</text>
</comment>
<sequence>MVQVLFVSSEAVPFAKSGGLADVAGTLPAAFDKEEVDIRLIMPKYGCIPHEYVEKMRFIKAIEVPLSWRRQYCGIFELEHDGIKVYFIDNEFYFKSDHLYGYIHEDMEKFAFFCKAALSVLPDLGFRPDIIHCNDWQAAAIPFLLQAQFQDNPFYRGIRTIMTIHNLRYQGIWDKKAVGDVFGLPDSYFTSDKLEYKGDINVLKGGLVYADLITTVSDTYAHEIQTSEYGEGLDGLLRARSHQLYGIVNGLSYKQYNPSTDEMIYKRYNRRDFVSGKKFNKIELQAELGLVRNENALLIGIVSRLTGQKGFDLVAQIIAELEKRDIQLVVLGTGEGHFEEMFRWYGRNHSDKFSANICFDNALAHKIYAACDAFLMPSRFEPCGLSQLISMRYGTLPIVRETGGLKDTVIPYNEYTGEGTGFSFGPYNAQDLLRVIDYAHSVFHDKTAWQALCRRAMRADFSWEASARKYLDIYHKLAF</sequence>
<gene>
    <name evidence="7 10" type="primary">glgA</name>
    <name evidence="10" type="ORF">IAC74_02815</name>
</gene>
<evidence type="ECO:0000256" key="7">
    <source>
        <dbReference type="HAMAP-Rule" id="MF_00484"/>
    </source>
</evidence>
<dbReference type="EMBL" id="DVOF01000084">
    <property type="protein sequence ID" value="HIV02482.1"/>
    <property type="molecule type" value="Genomic_DNA"/>
</dbReference>
<comment type="catalytic activity">
    <reaction evidence="1 7">
        <text>[(1-&gt;4)-alpha-D-glucosyl](n) + ADP-alpha-D-glucose = [(1-&gt;4)-alpha-D-glucosyl](n+1) + ADP + H(+)</text>
        <dbReference type="Rhea" id="RHEA:18189"/>
        <dbReference type="Rhea" id="RHEA-COMP:9584"/>
        <dbReference type="Rhea" id="RHEA-COMP:9587"/>
        <dbReference type="ChEBI" id="CHEBI:15378"/>
        <dbReference type="ChEBI" id="CHEBI:15444"/>
        <dbReference type="ChEBI" id="CHEBI:57498"/>
        <dbReference type="ChEBI" id="CHEBI:456216"/>
        <dbReference type="EC" id="2.4.1.21"/>
    </reaction>
</comment>
<dbReference type="Pfam" id="PF08323">
    <property type="entry name" value="Glyco_transf_5"/>
    <property type="match status" value="1"/>
</dbReference>
<protein>
    <recommendedName>
        <fullName evidence="7">Glycogen synthase</fullName>
        <ecNumber evidence="7">2.4.1.21</ecNumber>
    </recommendedName>
    <alternativeName>
        <fullName evidence="7">Starch [bacterial glycogen] synthase</fullName>
    </alternativeName>
</protein>
<dbReference type="Pfam" id="PF00534">
    <property type="entry name" value="Glycos_transf_1"/>
    <property type="match status" value="1"/>
</dbReference>
<keyword evidence="5 7" id="KW-0808">Transferase</keyword>
<dbReference type="HAMAP" id="MF_00484">
    <property type="entry name" value="Glycogen_synth"/>
    <property type="match status" value="1"/>
</dbReference>
<evidence type="ECO:0000313" key="10">
    <source>
        <dbReference type="EMBL" id="HIV02482.1"/>
    </source>
</evidence>
<dbReference type="InterPro" id="IPR013534">
    <property type="entry name" value="Starch_synth_cat_dom"/>
</dbReference>
<comment type="function">
    <text evidence="2 7">Synthesizes alpha-1,4-glucan chains using ADP-glucose.</text>
</comment>
<dbReference type="Proteomes" id="UP000886743">
    <property type="component" value="Unassembled WGS sequence"/>
</dbReference>
<feature type="domain" description="Glycosyl transferase family 1" evidence="8">
    <location>
        <begin position="292"/>
        <end position="438"/>
    </location>
</feature>
<dbReference type="CDD" id="cd03791">
    <property type="entry name" value="GT5_Glycogen_synthase_DULL1-like"/>
    <property type="match status" value="1"/>
</dbReference>
<keyword evidence="6 7" id="KW-0320">Glycogen biosynthesis</keyword>
<dbReference type="InterPro" id="IPR001296">
    <property type="entry name" value="Glyco_trans_1"/>
</dbReference>
<evidence type="ECO:0000256" key="4">
    <source>
        <dbReference type="ARBA" id="ARBA00022676"/>
    </source>
</evidence>
<reference evidence="10" key="1">
    <citation type="submission" date="2020-10" db="EMBL/GenBank/DDBJ databases">
        <authorList>
            <person name="Gilroy R."/>
        </authorList>
    </citation>
    <scope>NUCLEOTIDE SEQUENCE</scope>
    <source>
        <strain evidence="10">4920</strain>
    </source>
</reference>
<dbReference type="InterPro" id="IPR011835">
    <property type="entry name" value="GS/SS"/>
</dbReference>
<evidence type="ECO:0000256" key="5">
    <source>
        <dbReference type="ARBA" id="ARBA00022679"/>
    </source>
</evidence>
<dbReference type="Gene3D" id="3.40.50.2000">
    <property type="entry name" value="Glycogen Phosphorylase B"/>
    <property type="match status" value="2"/>
</dbReference>
<comment type="caution">
    <text evidence="10">The sequence shown here is derived from an EMBL/GenBank/DDBJ whole genome shotgun (WGS) entry which is preliminary data.</text>
</comment>
<evidence type="ECO:0000259" key="8">
    <source>
        <dbReference type="Pfam" id="PF00534"/>
    </source>
</evidence>
<organism evidence="10 11">
    <name type="scientific">Candidatus Aphodoplasma excrementigallinarum</name>
    <dbReference type="NCBI Taxonomy" id="2840673"/>
    <lineage>
        <taxon>Bacteria</taxon>
        <taxon>Bacillati</taxon>
        <taxon>Bacillota</taxon>
        <taxon>Clostridia</taxon>
        <taxon>Eubacteriales</taxon>
        <taxon>Candidatus Aphodoplasma</taxon>
    </lineage>
</organism>
<dbReference type="AlphaFoldDB" id="A0A9D1NH43"/>
<comment type="pathway">
    <text evidence="7">Glycan biosynthesis; glycogen biosynthesis.</text>
</comment>
<feature type="domain" description="Starch synthase catalytic" evidence="9">
    <location>
        <begin position="3"/>
        <end position="238"/>
    </location>
</feature>
<accession>A0A9D1NH43</accession>
<name>A0A9D1NH43_9FIRM</name>
<keyword evidence="4 7" id="KW-0328">Glycosyltransferase</keyword>
<dbReference type="NCBIfam" id="TIGR02095">
    <property type="entry name" value="glgA"/>
    <property type="match status" value="1"/>
</dbReference>
<dbReference type="SUPFAM" id="SSF53756">
    <property type="entry name" value="UDP-Glycosyltransferase/glycogen phosphorylase"/>
    <property type="match status" value="1"/>
</dbReference>